<organism evidence="2 3">
    <name type="scientific">Pedobacter lusitanus</name>
    <dbReference type="NCBI Taxonomy" id="1503925"/>
    <lineage>
        <taxon>Bacteria</taxon>
        <taxon>Pseudomonadati</taxon>
        <taxon>Bacteroidota</taxon>
        <taxon>Sphingobacteriia</taxon>
        <taxon>Sphingobacteriales</taxon>
        <taxon>Sphingobacteriaceae</taxon>
        <taxon>Pedobacter</taxon>
    </lineage>
</organism>
<comment type="caution">
    <text evidence="2">The sequence shown here is derived from an EMBL/GenBank/DDBJ whole genome shotgun (WGS) entry which is preliminary data.</text>
</comment>
<dbReference type="EMBL" id="JXRA01000088">
    <property type="protein sequence ID" value="KIO75688.1"/>
    <property type="molecule type" value="Genomic_DNA"/>
</dbReference>
<dbReference type="GO" id="GO:0016788">
    <property type="term" value="F:hydrolase activity, acting on ester bonds"/>
    <property type="evidence" value="ECO:0007669"/>
    <property type="project" value="InterPro"/>
</dbReference>
<keyword evidence="3" id="KW-1185">Reference proteome</keyword>
<dbReference type="AlphaFoldDB" id="A0A0D0F278"/>
<name>A0A0D0F278_9SPHI</name>
<dbReference type="GO" id="GO:0016070">
    <property type="term" value="P:RNA metabolic process"/>
    <property type="evidence" value="ECO:0007669"/>
    <property type="project" value="InterPro"/>
</dbReference>
<dbReference type="InterPro" id="IPR014944">
    <property type="entry name" value="Toxin_SymE-like"/>
</dbReference>
<gene>
    <name evidence="2" type="ORF">TH53_19230</name>
</gene>
<evidence type="ECO:0000259" key="1">
    <source>
        <dbReference type="Pfam" id="PF08845"/>
    </source>
</evidence>
<evidence type="ECO:0000313" key="3">
    <source>
        <dbReference type="Proteomes" id="UP000032049"/>
    </source>
</evidence>
<dbReference type="Pfam" id="PF08845">
    <property type="entry name" value="SymE_toxin"/>
    <property type="match status" value="1"/>
</dbReference>
<dbReference type="GO" id="GO:0003723">
    <property type="term" value="F:RNA binding"/>
    <property type="evidence" value="ECO:0007669"/>
    <property type="project" value="InterPro"/>
</dbReference>
<sequence length="62" mass="7174">MENQQHRSIKLQTKYVPLAYHQSRQVPELRISGVWLDQCGFHAGDMVDIAIVEGELLIKVKR</sequence>
<dbReference type="OrthoDB" id="9803936at2"/>
<feature type="domain" description="Toxin SymE-like" evidence="1">
    <location>
        <begin position="15"/>
        <end position="59"/>
    </location>
</feature>
<dbReference type="RefSeq" id="WP_041884425.1">
    <property type="nucleotide sequence ID" value="NZ_CP157278.1"/>
</dbReference>
<dbReference type="GO" id="GO:0005737">
    <property type="term" value="C:cytoplasm"/>
    <property type="evidence" value="ECO:0007669"/>
    <property type="project" value="InterPro"/>
</dbReference>
<reference evidence="2 3" key="1">
    <citation type="submission" date="2015-01" db="EMBL/GenBank/DDBJ databases">
        <title>Draft genome sequence of Pedobacter sp. NL19 isolated from sludge of an effluent treatment pond in an abandoned uranium mine.</title>
        <authorList>
            <person name="Santos T."/>
            <person name="Caetano T."/>
            <person name="Covas C."/>
            <person name="Cruz A."/>
            <person name="Mendo S."/>
        </authorList>
    </citation>
    <scope>NUCLEOTIDE SEQUENCE [LARGE SCALE GENOMIC DNA]</scope>
    <source>
        <strain evidence="2 3">NL19</strain>
    </source>
</reference>
<dbReference type="Proteomes" id="UP000032049">
    <property type="component" value="Unassembled WGS sequence"/>
</dbReference>
<evidence type="ECO:0000313" key="2">
    <source>
        <dbReference type="EMBL" id="KIO75688.1"/>
    </source>
</evidence>
<accession>A0A0D0F278</accession>
<proteinExistence type="predicted"/>
<protein>
    <recommendedName>
        <fullName evidence="1">Toxin SymE-like domain-containing protein</fullName>
    </recommendedName>
</protein>